<feature type="region of interest" description="Disordered" evidence="5">
    <location>
        <begin position="376"/>
        <end position="399"/>
    </location>
</feature>
<dbReference type="PROSITE" id="PS51444">
    <property type="entry name" value="FH2"/>
    <property type="match status" value="1"/>
</dbReference>
<dbReference type="Pfam" id="PF02181">
    <property type="entry name" value="FH2"/>
    <property type="match status" value="1"/>
</dbReference>
<name>A0A7I8L8P4_SPIIN</name>
<dbReference type="InterPro" id="IPR042201">
    <property type="entry name" value="FH2_Formin_sf"/>
</dbReference>
<keyword evidence="8" id="KW-1185">Reference proteome</keyword>
<feature type="region of interest" description="Disordered" evidence="5">
    <location>
        <begin position="39"/>
        <end position="130"/>
    </location>
</feature>
<feature type="compositionally biased region" description="Pro residues" evidence="5">
    <location>
        <begin position="44"/>
        <end position="89"/>
    </location>
</feature>
<dbReference type="OrthoDB" id="1668162at2759"/>
<dbReference type="SUPFAM" id="SSF101447">
    <property type="entry name" value="Formin homology 2 domain (FH2 domain)"/>
    <property type="match status" value="1"/>
</dbReference>
<dbReference type="AlphaFoldDB" id="A0A7I8L8P4"/>
<evidence type="ECO:0000256" key="1">
    <source>
        <dbReference type="ARBA" id="ARBA00004167"/>
    </source>
</evidence>
<dbReference type="Gene3D" id="1.20.58.2220">
    <property type="entry name" value="Formin, FH2 domain"/>
    <property type="match status" value="1"/>
</dbReference>
<evidence type="ECO:0000313" key="8">
    <source>
        <dbReference type="Proteomes" id="UP000663760"/>
    </source>
</evidence>
<comment type="similarity">
    <text evidence="3">Belongs to the formin-like family. Class-I subfamily.</text>
</comment>
<accession>A0A7I8L8P4</accession>
<organism evidence="7 8">
    <name type="scientific">Spirodela intermedia</name>
    <name type="common">Intermediate duckweed</name>
    <dbReference type="NCBI Taxonomy" id="51605"/>
    <lineage>
        <taxon>Eukaryota</taxon>
        <taxon>Viridiplantae</taxon>
        <taxon>Streptophyta</taxon>
        <taxon>Embryophyta</taxon>
        <taxon>Tracheophyta</taxon>
        <taxon>Spermatophyta</taxon>
        <taxon>Magnoliopsida</taxon>
        <taxon>Liliopsida</taxon>
        <taxon>Araceae</taxon>
        <taxon>Lemnoideae</taxon>
        <taxon>Spirodela</taxon>
    </lineage>
</organism>
<evidence type="ECO:0000256" key="5">
    <source>
        <dbReference type="SAM" id="MobiDB-lite"/>
    </source>
</evidence>
<feature type="region of interest" description="Disordered" evidence="5">
    <location>
        <begin position="527"/>
        <end position="568"/>
    </location>
</feature>
<reference evidence="7" key="1">
    <citation type="submission" date="2020-02" db="EMBL/GenBank/DDBJ databases">
        <authorList>
            <person name="Scholz U."/>
            <person name="Mascher M."/>
            <person name="Fiebig A."/>
        </authorList>
    </citation>
    <scope>NUCLEOTIDE SEQUENCE</scope>
</reference>
<feature type="compositionally biased region" description="Low complexity" evidence="5">
    <location>
        <begin position="552"/>
        <end position="568"/>
    </location>
</feature>
<evidence type="ECO:0000256" key="2">
    <source>
        <dbReference type="ARBA" id="ARBA00022729"/>
    </source>
</evidence>
<protein>
    <recommendedName>
        <fullName evidence="4">Formin-like protein</fullName>
    </recommendedName>
</protein>
<dbReference type="InterPro" id="IPR015425">
    <property type="entry name" value="FH2_Formin"/>
</dbReference>
<comment type="subcellular location">
    <subcellularLocation>
        <location evidence="1">Membrane</location>
        <topology evidence="1">Single-pass membrane protein</topology>
    </subcellularLocation>
</comment>
<dbReference type="EMBL" id="LR746274">
    <property type="protein sequence ID" value="CAA7405658.1"/>
    <property type="molecule type" value="Genomic_DNA"/>
</dbReference>
<proteinExistence type="inferred from homology"/>
<dbReference type="GO" id="GO:0051015">
    <property type="term" value="F:actin filament binding"/>
    <property type="evidence" value="ECO:0007669"/>
    <property type="project" value="InterPro"/>
</dbReference>
<evidence type="ECO:0000313" key="7">
    <source>
        <dbReference type="EMBL" id="CAA7405658.1"/>
    </source>
</evidence>
<dbReference type="InterPro" id="IPR027643">
    <property type="entry name" value="Formin-like_plant"/>
</dbReference>
<sequence length="568" mass="61348">MFSNHAEVPSSDTVLADASSSGVVAGIASFSVEPAATATVIPTMEPPPRPLPPPLMPPPGKKSAPPPHPPLPPLSVRPGPVPPPPPKVAPVPRRLQEGSSSVRPPSIPGPNRAGSIRPDQSTDNDGPKTKLKPFFWDKVLANPDQSMVWHQINSGSFQFNEEMIETLFGYSAGKQKNGDDKKPAAIDTSPQHIQILDPKKSQNLAILLRALNVTVEEIRDALMEGNELPTELLQTLIKMAPTTDEELKLRLYAGEISCLGPAERFLKALVDIPFAFKRLDAMLFMGSLQEEISSIKNDFQTIEAACEELKNSRLFKKLLEAVVKIGNRMNDGTYRGGARAFKLDTLLKLADVKGADGKTTLLHFVVQEIVLSEGIRADRQAAPPPPGSVATPSDSGDRHRRLGLEVVSGLPSELENVKKAALLDADALAGTAAALGRGLLKTRSFLNGDMRSMEEEGGFHRALRSFVEDAEGGVTALLEEEKRAGLLVKKTVDFFHGEARKDEGLRLFGIVRDFLGMLEKACREVREAPATAARVDPERSTAGPRRQRPFPSIRGGRADSSSSDDGSP</sequence>
<dbReference type="PANTHER" id="PTHR23213:SF269">
    <property type="entry name" value="FORMIN-LIKE PROTEIN 5"/>
    <property type="match status" value="1"/>
</dbReference>
<evidence type="ECO:0000259" key="6">
    <source>
        <dbReference type="PROSITE" id="PS51444"/>
    </source>
</evidence>
<dbReference type="SMART" id="SM00498">
    <property type="entry name" value="FH2"/>
    <property type="match status" value="1"/>
</dbReference>
<dbReference type="PANTHER" id="PTHR23213">
    <property type="entry name" value="FORMIN-RELATED"/>
    <property type="match status" value="1"/>
</dbReference>
<gene>
    <name evidence="7" type="ORF">SI8410_11016336</name>
</gene>
<feature type="domain" description="FH2" evidence="6">
    <location>
        <begin position="121"/>
        <end position="545"/>
    </location>
</feature>
<evidence type="ECO:0000256" key="4">
    <source>
        <dbReference type="RuleBase" id="RU361260"/>
    </source>
</evidence>
<dbReference type="Proteomes" id="UP000663760">
    <property type="component" value="Chromosome 11"/>
</dbReference>
<dbReference type="GO" id="GO:0045010">
    <property type="term" value="P:actin nucleation"/>
    <property type="evidence" value="ECO:0007669"/>
    <property type="project" value="InterPro"/>
</dbReference>
<evidence type="ECO:0000256" key="3">
    <source>
        <dbReference type="ARBA" id="ARBA00025793"/>
    </source>
</evidence>
<dbReference type="GO" id="GO:0016020">
    <property type="term" value="C:membrane"/>
    <property type="evidence" value="ECO:0007669"/>
    <property type="project" value="UniProtKB-SubCell"/>
</dbReference>
<keyword evidence="2" id="KW-0732">Signal</keyword>